<gene>
    <name evidence="1" type="ORF">LC087_06045</name>
</gene>
<evidence type="ECO:0000313" key="1">
    <source>
        <dbReference type="EMBL" id="WLR43698.1"/>
    </source>
</evidence>
<dbReference type="InterPro" id="IPR014913">
    <property type="entry name" value="YppE-like"/>
</dbReference>
<reference evidence="1 2" key="1">
    <citation type="submission" date="2023-06" db="EMBL/GenBank/DDBJ databases">
        <title>Five Gram-positive bacteria isolated from mangrove sediments in Shenzhen, Guangdong, China.</title>
        <authorList>
            <person name="Yu S."/>
            <person name="Zheng W."/>
            <person name="Huang Y."/>
        </authorList>
    </citation>
    <scope>NUCLEOTIDE SEQUENCE [LARGE SCALE GENOMIC DNA]</scope>
    <source>
        <strain evidence="1 2">SaN35-3</strain>
    </source>
</reference>
<protein>
    <submittedName>
        <fullName evidence="1">YppE family protein</fullName>
    </submittedName>
</protein>
<dbReference type="InterPro" id="IPR023351">
    <property type="entry name" value="YppE-like_sf"/>
</dbReference>
<sequence length="124" mass="14899">MTNVYDISMKLKQLVNQAEKRFLNVKENKQEFDFYKTVKPAVDYEHEVLADWKKEALNWLENNEVANLYPIQIETTFEHAEKLFVQSFFYDVSAKRWKDMKESVDYVVNQILQEFDNEEGKVSF</sequence>
<dbReference type="Gene3D" id="1.20.120.440">
    <property type="entry name" value="YppE-like"/>
    <property type="match status" value="1"/>
</dbReference>
<accession>A0ABY9JZD5</accession>
<proteinExistence type="predicted"/>
<name>A0ABY9JZD5_9BACI</name>
<keyword evidence="2" id="KW-1185">Reference proteome</keyword>
<dbReference type="Proteomes" id="UP001197974">
    <property type="component" value="Chromosome"/>
</dbReference>
<evidence type="ECO:0000313" key="2">
    <source>
        <dbReference type="Proteomes" id="UP001197974"/>
    </source>
</evidence>
<dbReference type="RefSeq" id="WP_226538508.1">
    <property type="nucleotide sequence ID" value="NZ_CP129013.1"/>
</dbReference>
<organism evidence="1 2">
    <name type="scientific">Bacillus carboniphilus</name>
    <dbReference type="NCBI Taxonomy" id="86663"/>
    <lineage>
        <taxon>Bacteria</taxon>
        <taxon>Bacillati</taxon>
        <taxon>Bacillota</taxon>
        <taxon>Bacilli</taxon>
        <taxon>Bacillales</taxon>
        <taxon>Bacillaceae</taxon>
        <taxon>Bacillus</taxon>
    </lineage>
</organism>
<dbReference type="SUPFAM" id="SSF140415">
    <property type="entry name" value="YppE-like"/>
    <property type="match status" value="1"/>
</dbReference>
<dbReference type="Pfam" id="PF08807">
    <property type="entry name" value="DUF1798"/>
    <property type="match status" value="1"/>
</dbReference>
<dbReference type="EMBL" id="CP129013">
    <property type="protein sequence ID" value="WLR43698.1"/>
    <property type="molecule type" value="Genomic_DNA"/>
</dbReference>